<dbReference type="Proteomes" id="UP000198431">
    <property type="component" value="Unassembled WGS sequence"/>
</dbReference>
<comment type="caution">
    <text evidence="2">The sequence shown here is derived from an EMBL/GenBank/DDBJ whole genome shotgun (WGS) entry which is preliminary data.</text>
</comment>
<keyword evidence="1" id="KW-0472">Membrane</keyword>
<organism evidence="2 3">
    <name type="scientific">Flavobacterium pectinovorum</name>
    <dbReference type="NCBI Taxonomy" id="29533"/>
    <lineage>
        <taxon>Bacteria</taxon>
        <taxon>Pseudomonadati</taxon>
        <taxon>Bacteroidota</taxon>
        <taxon>Flavobacteriia</taxon>
        <taxon>Flavobacteriales</taxon>
        <taxon>Flavobacteriaceae</taxon>
        <taxon>Flavobacterium</taxon>
    </lineage>
</organism>
<reference evidence="2 3" key="1">
    <citation type="submission" date="2016-11" db="EMBL/GenBank/DDBJ databases">
        <title>Whole genomes of Flavobacteriaceae.</title>
        <authorList>
            <person name="Stine C."/>
            <person name="Li C."/>
            <person name="Tadesse D."/>
        </authorList>
    </citation>
    <scope>NUCLEOTIDE SEQUENCE [LARGE SCALE GENOMIC DNA]</scope>
    <source>
        <strain evidence="2 3">ATCC 19366</strain>
    </source>
</reference>
<gene>
    <name evidence="2" type="ORF">B0A72_17425</name>
</gene>
<accession>A0AB36P0N1</accession>
<evidence type="ECO:0000256" key="1">
    <source>
        <dbReference type="SAM" id="Phobius"/>
    </source>
</evidence>
<keyword evidence="1" id="KW-1133">Transmembrane helix</keyword>
<name>A0AB36P0N1_9FLAO</name>
<keyword evidence="1" id="KW-0812">Transmembrane</keyword>
<protein>
    <submittedName>
        <fullName evidence="2">Uncharacterized protein</fullName>
    </submittedName>
</protein>
<proteinExistence type="predicted"/>
<sequence>MENLEIKKLGRLKLSLVIYFLIWFLFRINVSNSVDLLFGFHLKESIMNPAIKLPGFFML</sequence>
<dbReference type="EMBL" id="MUHB01000017">
    <property type="protein sequence ID" value="OXB02426.1"/>
    <property type="molecule type" value="Genomic_DNA"/>
</dbReference>
<evidence type="ECO:0000313" key="2">
    <source>
        <dbReference type="EMBL" id="OXB02426.1"/>
    </source>
</evidence>
<evidence type="ECO:0000313" key="3">
    <source>
        <dbReference type="Proteomes" id="UP000198431"/>
    </source>
</evidence>
<dbReference type="AlphaFoldDB" id="A0AB36P0N1"/>
<feature type="transmembrane region" description="Helical" evidence="1">
    <location>
        <begin position="12"/>
        <end position="30"/>
    </location>
</feature>